<evidence type="ECO:0000256" key="3">
    <source>
        <dbReference type="ARBA" id="ARBA00022723"/>
    </source>
</evidence>
<keyword evidence="9" id="KW-1185">Reference proteome</keyword>
<evidence type="ECO:0000256" key="4">
    <source>
        <dbReference type="ARBA" id="ARBA00022982"/>
    </source>
</evidence>
<dbReference type="InterPro" id="IPR036909">
    <property type="entry name" value="Cyt_c-like_dom_sf"/>
</dbReference>
<dbReference type="PROSITE" id="PS51257">
    <property type="entry name" value="PROKAR_LIPOPROTEIN"/>
    <property type="match status" value="1"/>
</dbReference>
<keyword evidence="5 6" id="KW-0408">Iron</keyword>
<dbReference type="RefSeq" id="WP_233695872.1">
    <property type="nucleotide sequence ID" value="NZ_JAJNBZ010000002.1"/>
</dbReference>
<dbReference type="Gene3D" id="1.10.760.10">
    <property type="entry name" value="Cytochrome c-like domain"/>
    <property type="match status" value="1"/>
</dbReference>
<dbReference type="InterPro" id="IPR009056">
    <property type="entry name" value="Cyt_c-like_dom"/>
</dbReference>
<gene>
    <name evidence="8" type="ORF">LQV63_04990</name>
</gene>
<keyword evidence="2 6" id="KW-0349">Heme</keyword>
<evidence type="ECO:0000256" key="2">
    <source>
        <dbReference type="ARBA" id="ARBA00022617"/>
    </source>
</evidence>
<keyword evidence="3 6" id="KW-0479">Metal-binding</keyword>
<keyword evidence="4" id="KW-0249">Electron transport</keyword>
<evidence type="ECO:0000256" key="5">
    <source>
        <dbReference type="ARBA" id="ARBA00023004"/>
    </source>
</evidence>
<evidence type="ECO:0000256" key="1">
    <source>
        <dbReference type="ARBA" id="ARBA00022448"/>
    </source>
</evidence>
<protein>
    <submittedName>
        <fullName evidence="8">Cytochrome c</fullName>
    </submittedName>
</protein>
<dbReference type="PANTHER" id="PTHR37823:SF4">
    <property type="entry name" value="MENAQUINOL-CYTOCHROME C REDUCTASE CYTOCHROME B_C SUBUNIT"/>
    <property type="match status" value="1"/>
</dbReference>
<reference evidence="8 9" key="1">
    <citation type="submission" date="2021-11" db="EMBL/GenBank/DDBJ databases">
        <title>Draft genome sequence of Paenibacillus profundus YoMME, a new Gram-positive bacteria with exoelectrogenic properties.</title>
        <authorList>
            <person name="Hubenova Y."/>
            <person name="Hubenova E."/>
            <person name="Manasiev Y."/>
            <person name="Peykov S."/>
            <person name="Mitov M."/>
        </authorList>
    </citation>
    <scope>NUCLEOTIDE SEQUENCE [LARGE SCALE GENOMIC DNA]</scope>
    <source>
        <strain evidence="8 9">YoMME</strain>
    </source>
</reference>
<comment type="caution">
    <text evidence="8">The sequence shown here is derived from an EMBL/GenBank/DDBJ whole genome shotgun (WGS) entry which is preliminary data.</text>
</comment>
<dbReference type="PROSITE" id="PS51007">
    <property type="entry name" value="CYTC"/>
    <property type="match status" value="1"/>
</dbReference>
<evidence type="ECO:0000313" key="8">
    <source>
        <dbReference type="EMBL" id="MCE5168669.1"/>
    </source>
</evidence>
<dbReference type="EMBL" id="JAJNBZ010000002">
    <property type="protein sequence ID" value="MCE5168669.1"/>
    <property type="molecule type" value="Genomic_DNA"/>
</dbReference>
<evidence type="ECO:0000313" key="9">
    <source>
        <dbReference type="Proteomes" id="UP001199916"/>
    </source>
</evidence>
<sequence length="116" mass="12313">MLRRSTSSRYTLSIIVLLAAGLMLAGCGGGGSSSSKALEGPEDAVAIYKQRCMQCHGDEMQGLMGAPSNLQKVGERLSKEDIVNTIKNGGERMPALGKSLDEADIEKVAEWLASKK</sequence>
<dbReference type="SUPFAM" id="SSF46626">
    <property type="entry name" value="Cytochrome c"/>
    <property type="match status" value="1"/>
</dbReference>
<dbReference type="PANTHER" id="PTHR37823">
    <property type="entry name" value="CYTOCHROME C-553-LIKE"/>
    <property type="match status" value="1"/>
</dbReference>
<keyword evidence="1" id="KW-0813">Transport</keyword>
<proteinExistence type="predicted"/>
<dbReference type="InterPro" id="IPR051811">
    <property type="entry name" value="Cytochrome_c550/c551-like"/>
</dbReference>
<feature type="domain" description="Cytochrome c" evidence="7">
    <location>
        <begin position="39"/>
        <end position="116"/>
    </location>
</feature>
<name>A0ABS8YGP9_9BACL</name>
<dbReference type="Pfam" id="PF13442">
    <property type="entry name" value="Cytochrome_CBB3"/>
    <property type="match status" value="1"/>
</dbReference>
<evidence type="ECO:0000256" key="6">
    <source>
        <dbReference type="PROSITE-ProRule" id="PRU00433"/>
    </source>
</evidence>
<evidence type="ECO:0000259" key="7">
    <source>
        <dbReference type="PROSITE" id="PS51007"/>
    </source>
</evidence>
<organism evidence="8 9">
    <name type="scientific">Paenibacillus profundus</name>
    <dbReference type="NCBI Taxonomy" id="1173085"/>
    <lineage>
        <taxon>Bacteria</taxon>
        <taxon>Bacillati</taxon>
        <taxon>Bacillota</taxon>
        <taxon>Bacilli</taxon>
        <taxon>Bacillales</taxon>
        <taxon>Paenibacillaceae</taxon>
        <taxon>Paenibacillus</taxon>
    </lineage>
</organism>
<accession>A0ABS8YGP9</accession>
<dbReference type="Proteomes" id="UP001199916">
    <property type="component" value="Unassembled WGS sequence"/>
</dbReference>